<dbReference type="EMBL" id="CAJVPJ010004407">
    <property type="protein sequence ID" value="CAG8651835.1"/>
    <property type="molecule type" value="Genomic_DNA"/>
</dbReference>
<evidence type="ECO:0000313" key="2">
    <source>
        <dbReference type="Proteomes" id="UP000789572"/>
    </source>
</evidence>
<name>A0A9N9H681_9GLOM</name>
<dbReference type="AlphaFoldDB" id="A0A9N9H681"/>
<keyword evidence="2" id="KW-1185">Reference proteome</keyword>
<protein>
    <submittedName>
        <fullName evidence="1">5310_t:CDS:1</fullName>
    </submittedName>
</protein>
<organism evidence="1 2">
    <name type="scientific">Paraglomus occultum</name>
    <dbReference type="NCBI Taxonomy" id="144539"/>
    <lineage>
        <taxon>Eukaryota</taxon>
        <taxon>Fungi</taxon>
        <taxon>Fungi incertae sedis</taxon>
        <taxon>Mucoromycota</taxon>
        <taxon>Glomeromycotina</taxon>
        <taxon>Glomeromycetes</taxon>
        <taxon>Paraglomerales</taxon>
        <taxon>Paraglomeraceae</taxon>
        <taxon>Paraglomus</taxon>
    </lineage>
</organism>
<gene>
    <name evidence="1" type="ORF">POCULU_LOCUS9990</name>
</gene>
<evidence type="ECO:0000313" key="1">
    <source>
        <dbReference type="EMBL" id="CAG8651835.1"/>
    </source>
</evidence>
<feature type="non-terminal residue" evidence="1">
    <location>
        <position position="1"/>
    </location>
</feature>
<sequence length="48" mass="5482">IIETARLHLLRETLTHGPTRPMGKVIEGDDAYRAASSDCSQLFRWLKK</sequence>
<proteinExistence type="predicted"/>
<accession>A0A9N9H681</accession>
<dbReference type="Proteomes" id="UP000789572">
    <property type="component" value="Unassembled WGS sequence"/>
</dbReference>
<reference evidence="1" key="1">
    <citation type="submission" date="2021-06" db="EMBL/GenBank/DDBJ databases">
        <authorList>
            <person name="Kallberg Y."/>
            <person name="Tangrot J."/>
            <person name="Rosling A."/>
        </authorList>
    </citation>
    <scope>NUCLEOTIDE SEQUENCE</scope>
    <source>
        <strain evidence="1">IA702</strain>
    </source>
</reference>
<comment type="caution">
    <text evidence="1">The sequence shown here is derived from an EMBL/GenBank/DDBJ whole genome shotgun (WGS) entry which is preliminary data.</text>
</comment>